<gene>
    <name evidence="2" type="ORF">C482_19381</name>
</gene>
<dbReference type="GO" id="GO:0005737">
    <property type="term" value="C:cytoplasm"/>
    <property type="evidence" value="ECO:0007669"/>
    <property type="project" value="TreeGrafter"/>
</dbReference>
<dbReference type="InterPro" id="IPR002698">
    <property type="entry name" value="FTHF_cligase"/>
</dbReference>
<dbReference type="PANTHER" id="PTHR13017:SF0">
    <property type="entry name" value="METHENYLTETRAHYDROFOLATE SYNTHASE DOMAIN-CONTAINING PROTEIN"/>
    <property type="match status" value="1"/>
</dbReference>
<proteinExistence type="predicted"/>
<dbReference type="Proteomes" id="UP000011693">
    <property type="component" value="Unassembled WGS sequence"/>
</dbReference>
<name>M0A755_9EURY</name>
<dbReference type="PATRIC" id="fig|1227492.4.peg.3853"/>
<dbReference type="PANTHER" id="PTHR13017">
    <property type="entry name" value="5-FORMYLTETRAHYDROFOLATE CYCLO-LIGASE-RELATED"/>
    <property type="match status" value="1"/>
</dbReference>
<protein>
    <submittedName>
        <fullName evidence="2">5-formyltetrahydrofolate cyclo-ligase</fullName>
    </submittedName>
</protein>
<reference evidence="2 3" key="1">
    <citation type="journal article" date="2014" name="PLoS Genet.">
        <title>Phylogenetically driven sequencing of extremely halophilic archaea reveals strategies for static and dynamic osmo-response.</title>
        <authorList>
            <person name="Becker E.A."/>
            <person name="Seitzer P.M."/>
            <person name="Tritt A."/>
            <person name="Larsen D."/>
            <person name="Krusor M."/>
            <person name="Yao A.I."/>
            <person name="Wu D."/>
            <person name="Madern D."/>
            <person name="Eisen J.A."/>
            <person name="Darling A.E."/>
            <person name="Facciotti M.T."/>
        </authorList>
    </citation>
    <scope>NUCLEOTIDE SEQUENCE [LARGE SCALE GENOMIC DNA]</scope>
    <source>
        <strain evidence="2 3">JCM 10990</strain>
    </source>
</reference>
<feature type="compositionally biased region" description="Polar residues" evidence="1">
    <location>
        <begin position="1"/>
        <end position="17"/>
    </location>
</feature>
<dbReference type="AlphaFoldDB" id="M0A755"/>
<dbReference type="OrthoDB" id="18307at2157"/>
<evidence type="ECO:0000313" key="2">
    <source>
        <dbReference type="EMBL" id="ELY93168.1"/>
    </source>
</evidence>
<evidence type="ECO:0000256" key="1">
    <source>
        <dbReference type="SAM" id="MobiDB-lite"/>
    </source>
</evidence>
<dbReference type="Pfam" id="PF01812">
    <property type="entry name" value="5-FTHF_cyc-lig"/>
    <property type="match status" value="1"/>
</dbReference>
<dbReference type="SUPFAM" id="SSF100950">
    <property type="entry name" value="NagB/RpiA/CoA transferase-like"/>
    <property type="match status" value="1"/>
</dbReference>
<sequence length="267" mass="29255">MSDEQVTGNGVQEQPSQVDDELSKDTIRERVWDELEDSGVARFPFPPHGRIPNFEDANSAAERLAAQPEWEHATTIKANPDAPQLPVRRRALRDGKTVYMAVPRLRDEECFLKLDPSELDDYDAATTVSGSSKHGEQVGPEAVDEIDLIVSGSVGVRADPEVDPANGGRIGKGEGYSDLEFAVLFELGLVDEETPVTTTVHERQLLTAAEAGALELDDHDVPMDLVVTPDRVLRPGGGEKPDGLDWDKLSEERLAEIPVLERVRSQS</sequence>
<dbReference type="EMBL" id="AOIN01000099">
    <property type="protein sequence ID" value="ELY93168.1"/>
    <property type="molecule type" value="Genomic_DNA"/>
</dbReference>
<feature type="region of interest" description="Disordered" evidence="1">
    <location>
        <begin position="1"/>
        <end position="25"/>
    </location>
</feature>
<dbReference type="GO" id="GO:0016874">
    <property type="term" value="F:ligase activity"/>
    <property type="evidence" value="ECO:0007669"/>
    <property type="project" value="UniProtKB-KW"/>
</dbReference>
<keyword evidence="2" id="KW-0436">Ligase</keyword>
<accession>M0A755</accession>
<keyword evidence="3" id="KW-1185">Reference proteome</keyword>
<dbReference type="STRING" id="1227492.C482_19381"/>
<evidence type="ECO:0000313" key="3">
    <source>
        <dbReference type="Proteomes" id="UP000011693"/>
    </source>
</evidence>
<comment type="caution">
    <text evidence="2">The sequence shown here is derived from an EMBL/GenBank/DDBJ whole genome shotgun (WGS) entry which is preliminary data.</text>
</comment>
<organism evidence="2 3">
    <name type="scientific">Natrialba chahannaoensis JCM 10990</name>
    <dbReference type="NCBI Taxonomy" id="1227492"/>
    <lineage>
        <taxon>Archaea</taxon>
        <taxon>Methanobacteriati</taxon>
        <taxon>Methanobacteriota</taxon>
        <taxon>Stenosarchaea group</taxon>
        <taxon>Halobacteria</taxon>
        <taxon>Halobacteriales</taxon>
        <taxon>Natrialbaceae</taxon>
        <taxon>Natrialba</taxon>
    </lineage>
</organism>
<dbReference type="InterPro" id="IPR037171">
    <property type="entry name" value="NagB/RpiA_transferase-like"/>
</dbReference>
<dbReference type="RefSeq" id="WP_006169402.1">
    <property type="nucleotide sequence ID" value="NZ_AOIN01000099.1"/>
</dbReference>
<dbReference type="InterPro" id="IPR024185">
    <property type="entry name" value="FTHF_cligase-like_sf"/>
</dbReference>
<dbReference type="Gene3D" id="3.40.50.10420">
    <property type="entry name" value="NagB/RpiA/CoA transferase-like"/>
    <property type="match status" value="1"/>
</dbReference>